<dbReference type="AlphaFoldDB" id="A0A7T9DKP8"/>
<evidence type="ECO:0000313" key="2">
    <source>
        <dbReference type="EMBL" id="QQR93100.1"/>
    </source>
</evidence>
<evidence type="ECO:0000256" key="1">
    <source>
        <dbReference type="SAM" id="Phobius"/>
    </source>
</evidence>
<accession>A0A7T9DKP8</accession>
<name>A0A7T9DKP8_9ARCH</name>
<feature type="transmembrane region" description="Helical" evidence="1">
    <location>
        <begin position="20"/>
        <end position="41"/>
    </location>
</feature>
<organism evidence="2">
    <name type="scientific">Candidatus Iainarchaeum sp</name>
    <dbReference type="NCBI Taxonomy" id="3101447"/>
    <lineage>
        <taxon>Archaea</taxon>
        <taxon>Candidatus Iainarchaeota</taxon>
        <taxon>Candidatus Iainarchaeia</taxon>
        <taxon>Candidatus Iainarchaeales</taxon>
        <taxon>Candidatus Iainarchaeaceae</taxon>
        <taxon>Candidatus Iainarchaeum</taxon>
    </lineage>
</organism>
<gene>
    <name evidence="2" type="ORF">IPJ89_02580</name>
</gene>
<keyword evidence="1" id="KW-1133">Transmembrane helix</keyword>
<protein>
    <recommendedName>
        <fullName evidence="3">Class III signal peptide-containing protein</fullName>
    </recommendedName>
</protein>
<dbReference type="EMBL" id="CP064981">
    <property type="protein sequence ID" value="QQR93100.1"/>
    <property type="molecule type" value="Genomic_DNA"/>
</dbReference>
<sequence length="157" mass="17173">MQKKSTSMGVRGQSFEAFRVLIAMVIALGILVIILGVINYFDTLRQNVSYDTLNSSWKSAYDSPNGKVIRVPGLFFSKDTRFSRTQFARQVSLDKDCIAFDADTTLGYSFDQDAVVVTNSTIGAIYLQCSTENIVGAPGSNCNAYCLLSFGKPIPTP</sequence>
<reference evidence="2" key="1">
    <citation type="submission" date="2020-11" db="EMBL/GenBank/DDBJ databases">
        <title>Connecting structure to function with the recovery of over 1000 high-quality activated sludge metagenome-assembled genomes encoding full-length rRNA genes using long-read sequencing.</title>
        <authorList>
            <person name="Singleton C.M."/>
            <person name="Petriglieri F."/>
            <person name="Kristensen J.M."/>
            <person name="Kirkegaard R.H."/>
            <person name="Michaelsen T.Y."/>
            <person name="Andersen M.H."/>
            <person name="Karst S.M."/>
            <person name="Dueholm M.S."/>
            <person name="Nielsen P.H."/>
            <person name="Albertsen M."/>
        </authorList>
    </citation>
    <scope>NUCLEOTIDE SEQUENCE</scope>
    <source>
        <strain evidence="2">Fred_18-Q3-R57-64_BAT3C.431</strain>
    </source>
</reference>
<dbReference type="Proteomes" id="UP000596004">
    <property type="component" value="Chromosome"/>
</dbReference>
<keyword evidence="1" id="KW-0472">Membrane</keyword>
<keyword evidence="1" id="KW-0812">Transmembrane</keyword>
<proteinExistence type="predicted"/>
<evidence type="ECO:0008006" key="3">
    <source>
        <dbReference type="Google" id="ProtNLM"/>
    </source>
</evidence>